<proteinExistence type="predicted"/>
<evidence type="ECO:0000259" key="2">
    <source>
        <dbReference type="Pfam" id="PF01408"/>
    </source>
</evidence>
<name>A0A1M6GUS2_9CLOT</name>
<evidence type="ECO:0000259" key="3">
    <source>
        <dbReference type="Pfam" id="PF22725"/>
    </source>
</evidence>
<accession>A0A1M6GUS2</accession>
<reference evidence="4 5" key="1">
    <citation type="submission" date="2016-11" db="EMBL/GenBank/DDBJ databases">
        <authorList>
            <person name="Jaros S."/>
            <person name="Januszkiewicz K."/>
            <person name="Wedrychowicz H."/>
        </authorList>
    </citation>
    <scope>NUCLEOTIDE SEQUENCE [LARGE SCALE GENOMIC DNA]</scope>
    <source>
        <strain evidence="4 5">DSM 21864</strain>
    </source>
</reference>
<evidence type="ECO:0000313" key="4">
    <source>
        <dbReference type="EMBL" id="SHJ13655.1"/>
    </source>
</evidence>
<feature type="domain" description="GFO/IDH/MocA-like oxidoreductase" evidence="3">
    <location>
        <begin position="146"/>
        <end position="265"/>
    </location>
</feature>
<dbReference type="GO" id="GO:0000166">
    <property type="term" value="F:nucleotide binding"/>
    <property type="evidence" value="ECO:0007669"/>
    <property type="project" value="InterPro"/>
</dbReference>
<keyword evidence="1" id="KW-0560">Oxidoreductase</keyword>
<dbReference type="PANTHER" id="PTHR43818:SF11">
    <property type="entry name" value="BCDNA.GH03377"/>
    <property type="match status" value="1"/>
</dbReference>
<gene>
    <name evidence="4" type="ORF">SAMN05444401_2252</name>
</gene>
<organism evidence="4 5">
    <name type="scientific">Clostridium amylolyticum</name>
    <dbReference type="NCBI Taxonomy" id="1121298"/>
    <lineage>
        <taxon>Bacteria</taxon>
        <taxon>Bacillati</taxon>
        <taxon>Bacillota</taxon>
        <taxon>Clostridia</taxon>
        <taxon>Eubacteriales</taxon>
        <taxon>Clostridiaceae</taxon>
        <taxon>Clostridium</taxon>
    </lineage>
</organism>
<dbReference type="InterPro" id="IPR050463">
    <property type="entry name" value="Gfo/Idh/MocA_oxidrdct_glycsds"/>
</dbReference>
<dbReference type="RefSeq" id="WP_073006535.1">
    <property type="nucleotide sequence ID" value="NZ_FQZO01000003.1"/>
</dbReference>
<dbReference type="PANTHER" id="PTHR43818">
    <property type="entry name" value="BCDNA.GH03377"/>
    <property type="match status" value="1"/>
</dbReference>
<dbReference type="SUPFAM" id="SSF51735">
    <property type="entry name" value="NAD(P)-binding Rossmann-fold domains"/>
    <property type="match status" value="1"/>
</dbReference>
<dbReference type="Gene3D" id="3.40.50.720">
    <property type="entry name" value="NAD(P)-binding Rossmann-like Domain"/>
    <property type="match status" value="1"/>
</dbReference>
<dbReference type="OrthoDB" id="9783105at2"/>
<evidence type="ECO:0000256" key="1">
    <source>
        <dbReference type="ARBA" id="ARBA00023002"/>
    </source>
</evidence>
<dbReference type="EMBL" id="FQZO01000003">
    <property type="protein sequence ID" value="SHJ13655.1"/>
    <property type="molecule type" value="Genomic_DNA"/>
</dbReference>
<keyword evidence="5" id="KW-1185">Reference proteome</keyword>
<dbReference type="Gene3D" id="3.30.360.10">
    <property type="entry name" value="Dihydrodipicolinate Reductase, domain 2"/>
    <property type="match status" value="1"/>
</dbReference>
<dbReference type="Pfam" id="PF22725">
    <property type="entry name" value="GFO_IDH_MocA_C3"/>
    <property type="match status" value="1"/>
</dbReference>
<dbReference type="Proteomes" id="UP000184080">
    <property type="component" value="Unassembled WGS sequence"/>
</dbReference>
<dbReference type="SUPFAM" id="SSF55347">
    <property type="entry name" value="Glyceraldehyde-3-phosphate dehydrogenase-like, C-terminal domain"/>
    <property type="match status" value="1"/>
</dbReference>
<protein>
    <submittedName>
        <fullName evidence="4">Predicted dehydrogenase</fullName>
    </submittedName>
</protein>
<dbReference type="AlphaFoldDB" id="A0A1M6GUS2"/>
<dbReference type="STRING" id="1121298.SAMN05444401_2252"/>
<feature type="domain" description="Gfo/Idh/MocA-like oxidoreductase N-terminal" evidence="2">
    <location>
        <begin position="2"/>
        <end position="135"/>
    </location>
</feature>
<dbReference type="InterPro" id="IPR036291">
    <property type="entry name" value="NAD(P)-bd_dom_sf"/>
</dbReference>
<evidence type="ECO:0000313" key="5">
    <source>
        <dbReference type="Proteomes" id="UP000184080"/>
    </source>
</evidence>
<dbReference type="InterPro" id="IPR055170">
    <property type="entry name" value="GFO_IDH_MocA-like_dom"/>
</dbReference>
<dbReference type="GO" id="GO:0016491">
    <property type="term" value="F:oxidoreductase activity"/>
    <property type="evidence" value="ECO:0007669"/>
    <property type="project" value="UniProtKB-KW"/>
</dbReference>
<sequence>MLKVGIIGLGFMGGGHLAKYQQLEKEGFPVELVAICDVDESKLKGKAVEGNLEVGKSKYDLSKYRLYTNMDEMLEKEELDYVDIALPTYLHAEATIKALNKGLHVLCEKPMALNVQECQSMIDAAKKNNKKLMIGQCLRFEPAYVVLKDYVDNKKLGEVTCAYFFRGGTTPIWSFENWLLKKEKSGGAMLDQHIHDVDTISWLFGKPEKVSSLGKVVAKESGYDAVSTNYLFKDDKVVNAQDDWTLNGGYGFRQIYRVNFEKGNLIFENGKVTVHENQGEKFDIELDKEDGYYREIKYFATCVMEDREIEIATPETSKLSVAIVRVEIDSADNRGEFKEIF</sequence>
<dbReference type="InterPro" id="IPR000683">
    <property type="entry name" value="Gfo/Idh/MocA-like_OxRdtase_N"/>
</dbReference>
<dbReference type="Pfam" id="PF01408">
    <property type="entry name" value="GFO_IDH_MocA"/>
    <property type="match status" value="1"/>
</dbReference>